<evidence type="ECO:0000256" key="8">
    <source>
        <dbReference type="PROSITE-ProRule" id="PRU00278"/>
    </source>
</evidence>
<evidence type="ECO:0000256" key="6">
    <source>
        <dbReference type="ARBA" id="ARBA00030642"/>
    </source>
</evidence>
<keyword evidence="9" id="KW-0732">Signal</keyword>
<feature type="signal peptide" evidence="9">
    <location>
        <begin position="1"/>
        <end position="32"/>
    </location>
</feature>
<dbReference type="RefSeq" id="WP_288198159.1">
    <property type="nucleotide sequence ID" value="NZ_LT608334.1"/>
</dbReference>
<keyword evidence="5 8" id="KW-0697">Rotamase</keyword>
<dbReference type="EMBL" id="FMJD01000011">
    <property type="protein sequence ID" value="SCM78513.1"/>
    <property type="molecule type" value="Genomic_DNA"/>
</dbReference>
<comment type="similarity">
    <text evidence="2">Belongs to the PpiC/parvulin rotamase family.</text>
</comment>
<dbReference type="EC" id="5.2.1.8" evidence="3"/>
<dbReference type="SUPFAM" id="SSF109998">
    <property type="entry name" value="Triger factor/SurA peptide-binding domain-like"/>
    <property type="match status" value="1"/>
</dbReference>
<sequence length="290" mass="31114">MNFAPATGARGRLGLLAAALLALPLSVLPASADDVVARVNGKDITAAEVQMATDVFGEQLAQVPEAQRRSMVVDALVDMHVMADAALAAGTADSPKYKARMAFLEAQALRNTYVEDQLQGKISDDDIKARYEKDIAGYVPPEEVHARHILVKTEDEANAILKQLADGGNFEAIAKEKSEDPGSKGNGGDLGFFAKGQMVPEFEAEAFALKPGETSAKPIKTQFGYHIVKVEERRAQPVPTLDQVREQVIQMVERDKYQETLAKMRGEAKIEILTPPAAPADPAAAPAPAN</sequence>
<comment type="catalytic activity">
    <reaction evidence="1">
        <text>[protein]-peptidylproline (omega=180) = [protein]-peptidylproline (omega=0)</text>
        <dbReference type="Rhea" id="RHEA:16237"/>
        <dbReference type="Rhea" id="RHEA-COMP:10747"/>
        <dbReference type="Rhea" id="RHEA-COMP:10748"/>
        <dbReference type="ChEBI" id="CHEBI:83833"/>
        <dbReference type="ChEBI" id="CHEBI:83834"/>
        <dbReference type="EC" id="5.2.1.8"/>
    </reaction>
</comment>
<evidence type="ECO:0000256" key="1">
    <source>
        <dbReference type="ARBA" id="ARBA00000971"/>
    </source>
</evidence>
<dbReference type="PANTHER" id="PTHR47245">
    <property type="entry name" value="PEPTIDYLPROLYL ISOMERASE"/>
    <property type="match status" value="1"/>
</dbReference>
<evidence type="ECO:0000256" key="5">
    <source>
        <dbReference type="ARBA" id="ARBA00023110"/>
    </source>
</evidence>
<dbReference type="GO" id="GO:0003755">
    <property type="term" value="F:peptidyl-prolyl cis-trans isomerase activity"/>
    <property type="evidence" value="ECO:0007669"/>
    <property type="project" value="UniProtKB-KW"/>
</dbReference>
<gene>
    <name evidence="11" type="ORF">KL86PLE_70207</name>
</gene>
<dbReference type="Gene3D" id="1.10.8.1040">
    <property type="match status" value="1"/>
</dbReference>
<dbReference type="InterPro" id="IPR027304">
    <property type="entry name" value="Trigger_fact/SurA_dom_sf"/>
</dbReference>
<feature type="chain" id="PRO_5013075330" description="Parvulin-like PPIase" evidence="9">
    <location>
        <begin position="33"/>
        <end position="290"/>
    </location>
</feature>
<dbReference type="Gene3D" id="3.10.50.40">
    <property type="match status" value="1"/>
</dbReference>
<dbReference type="PROSITE" id="PS50198">
    <property type="entry name" value="PPIC_PPIASE_2"/>
    <property type="match status" value="1"/>
</dbReference>
<dbReference type="SUPFAM" id="SSF54534">
    <property type="entry name" value="FKBP-like"/>
    <property type="match status" value="1"/>
</dbReference>
<evidence type="ECO:0000256" key="4">
    <source>
        <dbReference type="ARBA" id="ARBA00018370"/>
    </source>
</evidence>
<evidence type="ECO:0000256" key="2">
    <source>
        <dbReference type="ARBA" id="ARBA00007656"/>
    </source>
</evidence>
<dbReference type="PANTHER" id="PTHR47245:SF2">
    <property type="entry name" value="PEPTIDYL-PROLYL CIS-TRANS ISOMERASE HP_0175-RELATED"/>
    <property type="match status" value="1"/>
</dbReference>
<protein>
    <recommendedName>
        <fullName evidence="4">Parvulin-like PPIase</fullName>
        <ecNumber evidence="3">5.2.1.8</ecNumber>
    </recommendedName>
    <alternativeName>
        <fullName evidence="6">Peptidyl-prolyl cis-trans isomerase plp</fullName>
    </alternativeName>
    <alternativeName>
        <fullName evidence="7">Rotamase plp</fullName>
    </alternativeName>
</protein>
<keyword evidence="8 11" id="KW-0413">Isomerase</keyword>
<evidence type="ECO:0000256" key="9">
    <source>
        <dbReference type="SAM" id="SignalP"/>
    </source>
</evidence>
<evidence type="ECO:0000313" key="11">
    <source>
        <dbReference type="EMBL" id="SCM78513.1"/>
    </source>
</evidence>
<evidence type="ECO:0000256" key="7">
    <source>
        <dbReference type="ARBA" id="ARBA00031484"/>
    </source>
</evidence>
<dbReference type="InterPro" id="IPR050245">
    <property type="entry name" value="PrsA_foldase"/>
</dbReference>
<feature type="domain" description="PpiC" evidence="10">
    <location>
        <begin position="141"/>
        <end position="232"/>
    </location>
</feature>
<dbReference type="AlphaFoldDB" id="A0A212LLU9"/>
<dbReference type="InterPro" id="IPR000297">
    <property type="entry name" value="PPIase_PpiC"/>
</dbReference>
<reference evidence="11" key="1">
    <citation type="submission" date="2016-08" db="EMBL/GenBank/DDBJ databases">
        <authorList>
            <person name="Seilhamer J.J."/>
        </authorList>
    </citation>
    <scope>NUCLEOTIDE SEQUENCE</scope>
    <source>
        <strain evidence="11">86</strain>
    </source>
</reference>
<dbReference type="Pfam" id="PF13616">
    <property type="entry name" value="Rotamase_3"/>
    <property type="match status" value="1"/>
</dbReference>
<dbReference type="InterPro" id="IPR046357">
    <property type="entry name" value="PPIase_dom_sf"/>
</dbReference>
<organism evidence="11">
    <name type="scientific">uncultured Pleomorphomonas sp</name>
    <dbReference type="NCBI Taxonomy" id="442121"/>
    <lineage>
        <taxon>Bacteria</taxon>
        <taxon>Pseudomonadati</taxon>
        <taxon>Pseudomonadota</taxon>
        <taxon>Alphaproteobacteria</taxon>
        <taxon>Hyphomicrobiales</taxon>
        <taxon>Pleomorphomonadaceae</taxon>
        <taxon>Pleomorphomonas</taxon>
        <taxon>environmental samples</taxon>
    </lineage>
</organism>
<evidence type="ECO:0000259" key="10">
    <source>
        <dbReference type="PROSITE" id="PS50198"/>
    </source>
</evidence>
<name>A0A212LLU9_9HYPH</name>
<accession>A0A212LLU9</accession>
<proteinExistence type="inferred from homology"/>
<evidence type="ECO:0000256" key="3">
    <source>
        <dbReference type="ARBA" id="ARBA00013194"/>
    </source>
</evidence>